<dbReference type="InterPro" id="IPR000182">
    <property type="entry name" value="GNAT_dom"/>
</dbReference>
<dbReference type="EC" id="2.3.1.-" evidence="2"/>
<dbReference type="PROSITE" id="PS51186">
    <property type="entry name" value="GNAT"/>
    <property type="match status" value="1"/>
</dbReference>
<dbReference type="Gene3D" id="3.40.630.30">
    <property type="match status" value="1"/>
</dbReference>
<comment type="caution">
    <text evidence="2">The sequence shown here is derived from an EMBL/GenBank/DDBJ whole genome shotgun (WGS) entry which is preliminary data.</text>
</comment>
<keyword evidence="2" id="KW-0012">Acyltransferase</keyword>
<dbReference type="SUPFAM" id="SSF55729">
    <property type="entry name" value="Acyl-CoA N-acyltransferases (Nat)"/>
    <property type="match status" value="1"/>
</dbReference>
<dbReference type="CDD" id="cd04301">
    <property type="entry name" value="NAT_SF"/>
    <property type="match status" value="1"/>
</dbReference>
<dbReference type="GO" id="GO:0016746">
    <property type="term" value="F:acyltransferase activity"/>
    <property type="evidence" value="ECO:0007669"/>
    <property type="project" value="UniProtKB-KW"/>
</dbReference>
<dbReference type="PANTHER" id="PTHR43259">
    <property type="entry name" value="SPT10P"/>
    <property type="match status" value="1"/>
</dbReference>
<sequence>MNMGKVKYREIIKDDYETIKNMIGEAFGFNEFIDDAKVLDIALSSYLDICILESSFSKVAEKDNKIIGFILGNAKKDTNRVDDCSSSVELNSSEIESIMSKGNTMELLKEFSKITDAYKELIEGKKDNFQGCIQLFIVSKESRGLGIGKSLLGYLFDYMKSMDVKSLYVYTDTRCNYKFYDSQNFKLINEKKIYFNTLNMDLDVFLYEYEF</sequence>
<dbReference type="InterPro" id="IPR016181">
    <property type="entry name" value="Acyl_CoA_acyltransferase"/>
</dbReference>
<dbReference type="PANTHER" id="PTHR43259:SF1">
    <property type="entry name" value="N-ACETYLTRANSFERASE DOMAIN-CONTAINING PROTEIN"/>
    <property type="match status" value="1"/>
</dbReference>
<dbReference type="InterPro" id="IPR052829">
    <property type="entry name" value="N-acetyltransferase_domain"/>
</dbReference>
<reference evidence="2 3" key="1">
    <citation type="journal article" date="2021" name="Cell Host Microbe">
        <title>in vivo commensal control of Clostridioides difficile virulence.</title>
        <authorList>
            <person name="Girinathan B.P."/>
            <person name="Dibenedetto N."/>
            <person name="Worley J.N."/>
            <person name="Peltier J."/>
            <person name="Arrieta-Ortiz M.L."/>
            <person name="Rupa Christinal Immanuel S."/>
            <person name="Lavin R."/>
            <person name="Delaney M.L."/>
            <person name="Cummins C."/>
            <person name="Hoffmann M."/>
            <person name="Luo Y."/>
            <person name="Gonzalez-Escalona N."/>
            <person name="Allard M."/>
            <person name="Onderdonk A.B."/>
            <person name="Gerber G.K."/>
            <person name="Sonenshein A.L."/>
            <person name="Baliga N."/>
            <person name="Dupuy B."/>
            <person name="Bry L."/>
        </authorList>
    </citation>
    <scope>NUCLEOTIDE SEQUENCE [LARGE SCALE GENOMIC DNA]</scope>
    <source>
        <strain evidence="2 3">DSM 599</strain>
    </source>
</reference>
<organism evidence="2 3">
    <name type="scientific">Clostridium sardiniense</name>
    <name type="common">Clostridium absonum</name>
    <dbReference type="NCBI Taxonomy" id="29369"/>
    <lineage>
        <taxon>Bacteria</taxon>
        <taxon>Bacillati</taxon>
        <taxon>Bacillota</taxon>
        <taxon>Clostridia</taxon>
        <taxon>Eubacteriales</taxon>
        <taxon>Clostridiaceae</taxon>
        <taxon>Clostridium</taxon>
    </lineage>
</organism>
<dbReference type="EMBL" id="JAIKTU010000010">
    <property type="protein sequence ID" value="MBY0756407.1"/>
    <property type="molecule type" value="Genomic_DNA"/>
</dbReference>
<keyword evidence="3" id="KW-1185">Reference proteome</keyword>
<feature type="domain" description="N-acetyltransferase" evidence="1">
    <location>
        <begin position="6"/>
        <end position="205"/>
    </location>
</feature>
<proteinExistence type="predicted"/>
<accession>A0ABS7L0Z2</accession>
<gene>
    <name evidence="2" type="ORF">K5V21_13200</name>
</gene>
<name>A0ABS7L0Z2_CLOSR</name>
<dbReference type="Proteomes" id="UP001299068">
    <property type="component" value="Unassembled WGS sequence"/>
</dbReference>
<evidence type="ECO:0000259" key="1">
    <source>
        <dbReference type="PROSITE" id="PS51186"/>
    </source>
</evidence>
<evidence type="ECO:0000313" key="3">
    <source>
        <dbReference type="Proteomes" id="UP001299068"/>
    </source>
</evidence>
<dbReference type="Pfam" id="PF00583">
    <property type="entry name" value="Acetyltransf_1"/>
    <property type="match status" value="1"/>
</dbReference>
<keyword evidence="2" id="KW-0808">Transferase</keyword>
<protein>
    <submittedName>
        <fullName evidence="2">GNAT family N-acetyltransferase</fullName>
        <ecNumber evidence="2">2.3.1.-</ecNumber>
    </submittedName>
</protein>
<evidence type="ECO:0000313" key="2">
    <source>
        <dbReference type="EMBL" id="MBY0756407.1"/>
    </source>
</evidence>